<protein>
    <submittedName>
        <fullName evidence="1">Uncharacterized protein</fullName>
    </submittedName>
</protein>
<reference evidence="1 2" key="1">
    <citation type="submission" date="2024-01" db="EMBL/GenBank/DDBJ databases">
        <title>The genomes of 5 underutilized Papilionoideae crops provide insights into root nodulation and disease resistanc.</title>
        <authorList>
            <person name="Jiang F."/>
        </authorList>
    </citation>
    <scope>NUCLEOTIDE SEQUENCE [LARGE SCALE GENOMIC DNA]</scope>
    <source>
        <strain evidence="1">LVBAO_FW01</strain>
        <tissue evidence="1">Leaves</tissue>
    </source>
</reference>
<comment type="caution">
    <text evidence="1">The sequence shown here is derived from an EMBL/GenBank/DDBJ whole genome shotgun (WGS) entry which is preliminary data.</text>
</comment>
<proteinExistence type="predicted"/>
<sequence length="159" mass="17206">MKSLAAFWAGHCTTYLAIYLEGAKDGPFNSLIKVISRPVCPPRSFVPIGIVIKYRLLCISPATFSRIINCKPVPSRTSSSILRMHALRRPTVLVQHTTVTAVTKECVDIFLDPTSPTPIGYGVHASTSIIRTSIAIEISCGILLRSVFPSSALAHSVAK</sequence>
<organism evidence="1 2">
    <name type="scientific">Canavalia gladiata</name>
    <name type="common">Sword bean</name>
    <name type="synonym">Dolichos gladiatus</name>
    <dbReference type="NCBI Taxonomy" id="3824"/>
    <lineage>
        <taxon>Eukaryota</taxon>
        <taxon>Viridiplantae</taxon>
        <taxon>Streptophyta</taxon>
        <taxon>Embryophyta</taxon>
        <taxon>Tracheophyta</taxon>
        <taxon>Spermatophyta</taxon>
        <taxon>Magnoliopsida</taxon>
        <taxon>eudicotyledons</taxon>
        <taxon>Gunneridae</taxon>
        <taxon>Pentapetalae</taxon>
        <taxon>rosids</taxon>
        <taxon>fabids</taxon>
        <taxon>Fabales</taxon>
        <taxon>Fabaceae</taxon>
        <taxon>Papilionoideae</taxon>
        <taxon>50 kb inversion clade</taxon>
        <taxon>NPAAA clade</taxon>
        <taxon>indigoferoid/millettioid clade</taxon>
        <taxon>Phaseoleae</taxon>
        <taxon>Canavalia</taxon>
    </lineage>
</organism>
<evidence type="ECO:0000313" key="1">
    <source>
        <dbReference type="EMBL" id="KAK7315928.1"/>
    </source>
</evidence>
<accession>A0AAN9KGP1</accession>
<name>A0AAN9KGP1_CANGL</name>
<dbReference type="Proteomes" id="UP001367508">
    <property type="component" value="Unassembled WGS sequence"/>
</dbReference>
<gene>
    <name evidence="1" type="ORF">VNO77_34510</name>
</gene>
<evidence type="ECO:0000313" key="2">
    <source>
        <dbReference type="Proteomes" id="UP001367508"/>
    </source>
</evidence>
<keyword evidence="2" id="KW-1185">Reference proteome</keyword>
<dbReference type="AlphaFoldDB" id="A0AAN9KGP1"/>
<dbReference type="EMBL" id="JAYMYQ010000008">
    <property type="protein sequence ID" value="KAK7315928.1"/>
    <property type="molecule type" value="Genomic_DNA"/>
</dbReference>